<dbReference type="Pfam" id="PF26059">
    <property type="entry name" value="DUF8020"/>
    <property type="match status" value="1"/>
</dbReference>
<reference evidence="4 5" key="1">
    <citation type="journal article" date="2019" name="ACS Chem. Biol.">
        <title>Identification and Mobilization of a Cryptic Antibiotic Biosynthesis Gene Locus from a Human-Pathogenic Nocardia Isolate.</title>
        <authorList>
            <person name="Herisse M."/>
            <person name="Ishida K."/>
            <person name="Porter J.L."/>
            <person name="Howden B."/>
            <person name="Hertweck C."/>
            <person name="Stinear T.P."/>
            <person name="Pidot S.J."/>
        </authorList>
    </citation>
    <scope>NUCLEOTIDE SEQUENCE [LARGE SCALE GENOMIC DNA]</scope>
    <source>
        <strain evidence="4 5">AUSMDU00024985</strain>
    </source>
</reference>
<organism evidence="4 5">
    <name type="scientific">Nocardia brasiliensis</name>
    <dbReference type="NCBI Taxonomy" id="37326"/>
    <lineage>
        <taxon>Bacteria</taxon>
        <taxon>Bacillati</taxon>
        <taxon>Actinomycetota</taxon>
        <taxon>Actinomycetes</taxon>
        <taxon>Mycobacteriales</taxon>
        <taxon>Nocardiaceae</taxon>
        <taxon>Nocardia</taxon>
    </lineage>
</organism>
<keyword evidence="1" id="KW-0812">Transmembrane</keyword>
<dbReference type="EMBL" id="CP046171">
    <property type="protein sequence ID" value="QIS05195.1"/>
    <property type="molecule type" value="Genomic_DNA"/>
</dbReference>
<keyword evidence="1" id="KW-1133">Transmembrane helix</keyword>
<feature type="domain" description="DUF8020" evidence="3">
    <location>
        <begin position="33"/>
        <end position="101"/>
    </location>
</feature>
<dbReference type="Proteomes" id="UP000501705">
    <property type="component" value="Chromosome"/>
</dbReference>
<name>A0A6G9XWA1_NOCBR</name>
<dbReference type="RefSeq" id="WP_167464287.1">
    <property type="nucleotide sequence ID" value="NZ_CP046171.1"/>
</dbReference>
<proteinExistence type="predicted"/>
<feature type="transmembrane region" description="Helical" evidence="1">
    <location>
        <begin position="161"/>
        <end position="185"/>
    </location>
</feature>
<evidence type="ECO:0000313" key="4">
    <source>
        <dbReference type="EMBL" id="QIS05195.1"/>
    </source>
</evidence>
<protein>
    <recommendedName>
        <fullName evidence="3">DUF8020 domain-containing protein</fullName>
    </recommendedName>
</protein>
<feature type="signal peptide" evidence="2">
    <location>
        <begin position="1"/>
        <end position="27"/>
    </location>
</feature>
<sequence>MNRSTKLVAVMACTAAIAAGSVTSAQADPEPAGITYTAQAVGSSMTLTTDSGTLDTADDRLEIRDNDGNLMAAFPLGYYRDNQRWPIAAVIDGNTATLTPSVDPATATPAPGTTDPLHDVALDPTSPAFGAALSTFSTVVGIGTALGTIIGTLVGASLGCLLGGLLVGGAATLPTFGVLTIPGFLGGCIVTAIPGAALGAIVGTIVFGVPAIIIGGVLLAGTLGAM</sequence>
<dbReference type="InterPro" id="IPR058333">
    <property type="entry name" value="DUF8020"/>
</dbReference>
<feature type="chain" id="PRO_5026053739" description="DUF8020 domain-containing protein" evidence="2">
    <location>
        <begin position="28"/>
        <end position="226"/>
    </location>
</feature>
<feature type="transmembrane region" description="Helical" evidence="1">
    <location>
        <begin position="128"/>
        <end position="154"/>
    </location>
</feature>
<keyword evidence="2" id="KW-0732">Signal</keyword>
<evidence type="ECO:0000256" key="2">
    <source>
        <dbReference type="SAM" id="SignalP"/>
    </source>
</evidence>
<evidence type="ECO:0000256" key="1">
    <source>
        <dbReference type="SAM" id="Phobius"/>
    </source>
</evidence>
<dbReference type="AlphaFoldDB" id="A0A6G9XWA1"/>
<evidence type="ECO:0000313" key="5">
    <source>
        <dbReference type="Proteomes" id="UP000501705"/>
    </source>
</evidence>
<gene>
    <name evidence="4" type="ORF">F5X71_25340</name>
</gene>
<accession>A0A6G9XWA1</accession>
<keyword evidence="1" id="KW-0472">Membrane</keyword>
<feature type="transmembrane region" description="Helical" evidence="1">
    <location>
        <begin position="197"/>
        <end position="220"/>
    </location>
</feature>
<evidence type="ECO:0000259" key="3">
    <source>
        <dbReference type="Pfam" id="PF26059"/>
    </source>
</evidence>